<dbReference type="CDD" id="cd02947">
    <property type="entry name" value="TRX_family"/>
    <property type="match status" value="1"/>
</dbReference>
<dbReference type="InterPro" id="IPR044534">
    <property type="entry name" value="TTL1-4"/>
</dbReference>
<accession>A0A2R6PTN0</accession>
<dbReference type="EMBL" id="NKQK01000023">
    <property type="protein sequence ID" value="PSR96454.1"/>
    <property type="molecule type" value="Genomic_DNA"/>
</dbReference>
<dbReference type="Gramene" id="PSR96454">
    <property type="protein sequence ID" value="PSR96454"/>
    <property type="gene ID" value="CEY00_Acc26506"/>
</dbReference>
<dbReference type="Pfam" id="PF00085">
    <property type="entry name" value="Thioredoxin"/>
    <property type="match status" value="1"/>
</dbReference>
<dbReference type="STRING" id="1590841.A0A2R6PTN0"/>
<dbReference type="InParanoid" id="A0A2R6PTN0"/>
<reference evidence="4 5" key="1">
    <citation type="submission" date="2017-07" db="EMBL/GenBank/DDBJ databases">
        <title>An improved, manually edited Actinidia chinensis var. chinensis (kiwifruit) genome highlights the challenges associated with draft genomes and gene prediction in plants.</title>
        <authorList>
            <person name="Pilkington S."/>
            <person name="Crowhurst R."/>
            <person name="Hilario E."/>
            <person name="Nardozza S."/>
            <person name="Fraser L."/>
            <person name="Peng Y."/>
            <person name="Gunaseelan K."/>
            <person name="Simpson R."/>
            <person name="Tahir J."/>
            <person name="Deroles S."/>
            <person name="Templeton K."/>
            <person name="Luo Z."/>
            <person name="Davy M."/>
            <person name="Cheng C."/>
            <person name="Mcneilage M."/>
            <person name="Scaglione D."/>
            <person name="Liu Y."/>
            <person name="Zhang Q."/>
            <person name="Datson P."/>
            <person name="De Silva N."/>
            <person name="Gardiner S."/>
            <person name="Bassett H."/>
            <person name="Chagne D."/>
            <person name="Mccallum J."/>
            <person name="Dzierzon H."/>
            <person name="Deng C."/>
            <person name="Wang Y.-Y."/>
            <person name="Barron N."/>
            <person name="Manako K."/>
            <person name="Bowen J."/>
            <person name="Foster T."/>
            <person name="Erridge Z."/>
            <person name="Tiffin H."/>
            <person name="Waite C."/>
            <person name="Davies K."/>
            <person name="Grierson E."/>
            <person name="Laing W."/>
            <person name="Kirk R."/>
            <person name="Chen X."/>
            <person name="Wood M."/>
            <person name="Montefiori M."/>
            <person name="Brummell D."/>
            <person name="Schwinn K."/>
            <person name="Catanach A."/>
            <person name="Fullerton C."/>
            <person name="Li D."/>
            <person name="Meiyalaghan S."/>
            <person name="Nieuwenhuizen N."/>
            <person name="Read N."/>
            <person name="Prakash R."/>
            <person name="Hunter D."/>
            <person name="Zhang H."/>
            <person name="Mckenzie M."/>
            <person name="Knabel M."/>
            <person name="Harris A."/>
            <person name="Allan A."/>
            <person name="Chen A."/>
            <person name="Janssen B."/>
            <person name="Plunkett B."/>
            <person name="Dwamena C."/>
            <person name="Voogd C."/>
            <person name="Leif D."/>
            <person name="Lafferty D."/>
            <person name="Souleyre E."/>
            <person name="Varkonyi-Gasic E."/>
            <person name="Gambi F."/>
            <person name="Hanley J."/>
            <person name="Yao J.-L."/>
            <person name="Cheung J."/>
            <person name="David K."/>
            <person name="Warren B."/>
            <person name="Marsh K."/>
            <person name="Snowden K."/>
            <person name="Lin-Wang K."/>
            <person name="Brian L."/>
            <person name="Martinez-Sanchez M."/>
            <person name="Wang M."/>
            <person name="Ileperuma N."/>
            <person name="Macnee N."/>
            <person name="Campin R."/>
            <person name="Mcatee P."/>
            <person name="Drummond R."/>
            <person name="Espley R."/>
            <person name="Ireland H."/>
            <person name="Wu R."/>
            <person name="Atkinson R."/>
            <person name="Karunairetnam S."/>
            <person name="Bulley S."/>
            <person name="Chunkath S."/>
            <person name="Hanley Z."/>
            <person name="Storey R."/>
            <person name="Thrimawithana A."/>
            <person name="Thomson S."/>
            <person name="David C."/>
            <person name="Testolin R."/>
        </authorList>
    </citation>
    <scope>NUCLEOTIDE SEQUENCE [LARGE SCALE GENOMIC DNA]</scope>
    <source>
        <strain evidence="5">cv. Red5</strain>
        <tissue evidence="4">Young leaf</tissue>
    </source>
</reference>
<dbReference type="Gene3D" id="3.40.30.10">
    <property type="entry name" value="Glutaredoxin"/>
    <property type="match status" value="1"/>
</dbReference>
<dbReference type="SUPFAM" id="SSF52833">
    <property type="entry name" value="Thioredoxin-like"/>
    <property type="match status" value="1"/>
</dbReference>
<dbReference type="OrthoDB" id="2121326at2759"/>
<protein>
    <submittedName>
        <fullName evidence="4">TPR repeat-containing thioredoxin like</fullName>
    </submittedName>
</protein>
<dbReference type="GO" id="GO:0005737">
    <property type="term" value="C:cytoplasm"/>
    <property type="evidence" value="ECO:0007669"/>
    <property type="project" value="TreeGrafter"/>
</dbReference>
<proteinExistence type="predicted"/>
<sequence length="109" mass="12053">MKFGGEVELVSGLEQFKAAISSPGASVVHFKSASNLQCKQISPFLDTLCGRYPSINFLKVDVEVSRAIAVVENVRILPTFKIYKNGTRVKEMVCPSPEVLESSVRHYSF</sequence>
<dbReference type="AlphaFoldDB" id="A0A2R6PTN0"/>
<dbReference type="InterPro" id="IPR013766">
    <property type="entry name" value="Thioredoxin_domain"/>
</dbReference>
<feature type="domain" description="Thioredoxin" evidence="3">
    <location>
        <begin position="14"/>
        <end position="103"/>
    </location>
</feature>
<dbReference type="FunFam" id="3.40.30.10:FF:000211">
    <property type="entry name" value="TPR repeat-containing thioredoxin TTL4"/>
    <property type="match status" value="1"/>
</dbReference>
<keyword evidence="1" id="KW-0677">Repeat</keyword>
<evidence type="ECO:0000256" key="1">
    <source>
        <dbReference type="ARBA" id="ARBA00022737"/>
    </source>
</evidence>
<evidence type="ECO:0000313" key="4">
    <source>
        <dbReference type="EMBL" id="PSR96454.1"/>
    </source>
</evidence>
<evidence type="ECO:0000259" key="3">
    <source>
        <dbReference type="Pfam" id="PF00085"/>
    </source>
</evidence>
<dbReference type="OMA" id="GMICPSH"/>
<organism evidence="4 5">
    <name type="scientific">Actinidia chinensis var. chinensis</name>
    <name type="common">Chinese soft-hair kiwi</name>
    <dbReference type="NCBI Taxonomy" id="1590841"/>
    <lineage>
        <taxon>Eukaryota</taxon>
        <taxon>Viridiplantae</taxon>
        <taxon>Streptophyta</taxon>
        <taxon>Embryophyta</taxon>
        <taxon>Tracheophyta</taxon>
        <taxon>Spermatophyta</taxon>
        <taxon>Magnoliopsida</taxon>
        <taxon>eudicotyledons</taxon>
        <taxon>Gunneridae</taxon>
        <taxon>Pentapetalae</taxon>
        <taxon>asterids</taxon>
        <taxon>Ericales</taxon>
        <taxon>Actinidiaceae</taxon>
        <taxon>Actinidia</taxon>
    </lineage>
</organism>
<keyword evidence="5" id="KW-1185">Reference proteome</keyword>
<dbReference type="PANTHER" id="PTHR46050">
    <property type="entry name" value="TPR REPEAT-CONTAINING THIOREDOXIN"/>
    <property type="match status" value="1"/>
</dbReference>
<evidence type="ECO:0000256" key="2">
    <source>
        <dbReference type="ARBA" id="ARBA00022803"/>
    </source>
</evidence>
<evidence type="ECO:0000313" key="5">
    <source>
        <dbReference type="Proteomes" id="UP000241394"/>
    </source>
</evidence>
<dbReference type="Proteomes" id="UP000241394">
    <property type="component" value="Chromosome LG23"/>
</dbReference>
<dbReference type="InterPro" id="IPR036249">
    <property type="entry name" value="Thioredoxin-like_sf"/>
</dbReference>
<keyword evidence="2" id="KW-0802">TPR repeat</keyword>
<reference evidence="5" key="2">
    <citation type="journal article" date="2018" name="BMC Genomics">
        <title>A manually annotated Actinidia chinensis var. chinensis (kiwifruit) genome highlights the challenges associated with draft genomes and gene prediction in plants.</title>
        <authorList>
            <person name="Pilkington S.M."/>
            <person name="Crowhurst R."/>
            <person name="Hilario E."/>
            <person name="Nardozza S."/>
            <person name="Fraser L."/>
            <person name="Peng Y."/>
            <person name="Gunaseelan K."/>
            <person name="Simpson R."/>
            <person name="Tahir J."/>
            <person name="Deroles S.C."/>
            <person name="Templeton K."/>
            <person name="Luo Z."/>
            <person name="Davy M."/>
            <person name="Cheng C."/>
            <person name="McNeilage M."/>
            <person name="Scaglione D."/>
            <person name="Liu Y."/>
            <person name="Zhang Q."/>
            <person name="Datson P."/>
            <person name="De Silva N."/>
            <person name="Gardiner S.E."/>
            <person name="Bassett H."/>
            <person name="Chagne D."/>
            <person name="McCallum J."/>
            <person name="Dzierzon H."/>
            <person name="Deng C."/>
            <person name="Wang Y.Y."/>
            <person name="Barron L."/>
            <person name="Manako K."/>
            <person name="Bowen J."/>
            <person name="Foster T.M."/>
            <person name="Erridge Z.A."/>
            <person name="Tiffin H."/>
            <person name="Waite C.N."/>
            <person name="Davies K.M."/>
            <person name="Grierson E.P."/>
            <person name="Laing W.A."/>
            <person name="Kirk R."/>
            <person name="Chen X."/>
            <person name="Wood M."/>
            <person name="Montefiori M."/>
            <person name="Brummell D.A."/>
            <person name="Schwinn K.E."/>
            <person name="Catanach A."/>
            <person name="Fullerton C."/>
            <person name="Li D."/>
            <person name="Meiyalaghan S."/>
            <person name="Nieuwenhuizen N."/>
            <person name="Read N."/>
            <person name="Prakash R."/>
            <person name="Hunter D."/>
            <person name="Zhang H."/>
            <person name="McKenzie M."/>
            <person name="Knabel M."/>
            <person name="Harris A."/>
            <person name="Allan A.C."/>
            <person name="Gleave A."/>
            <person name="Chen A."/>
            <person name="Janssen B.J."/>
            <person name="Plunkett B."/>
            <person name="Ampomah-Dwamena C."/>
            <person name="Voogd C."/>
            <person name="Leif D."/>
            <person name="Lafferty D."/>
            <person name="Souleyre E.J.F."/>
            <person name="Varkonyi-Gasic E."/>
            <person name="Gambi F."/>
            <person name="Hanley J."/>
            <person name="Yao J.L."/>
            <person name="Cheung J."/>
            <person name="David K.M."/>
            <person name="Warren B."/>
            <person name="Marsh K."/>
            <person name="Snowden K.C."/>
            <person name="Lin-Wang K."/>
            <person name="Brian L."/>
            <person name="Martinez-Sanchez M."/>
            <person name="Wang M."/>
            <person name="Ileperuma N."/>
            <person name="Macnee N."/>
            <person name="Campin R."/>
            <person name="McAtee P."/>
            <person name="Drummond R.S.M."/>
            <person name="Espley R.V."/>
            <person name="Ireland H.S."/>
            <person name="Wu R."/>
            <person name="Atkinson R.G."/>
            <person name="Karunairetnam S."/>
            <person name="Bulley S."/>
            <person name="Chunkath S."/>
            <person name="Hanley Z."/>
            <person name="Storey R."/>
            <person name="Thrimawithana A.H."/>
            <person name="Thomson S."/>
            <person name="David C."/>
            <person name="Testolin R."/>
            <person name="Huang H."/>
            <person name="Hellens R.P."/>
            <person name="Schaffer R.J."/>
        </authorList>
    </citation>
    <scope>NUCLEOTIDE SEQUENCE [LARGE SCALE GENOMIC DNA]</scope>
    <source>
        <strain evidence="5">cv. Red5</strain>
    </source>
</reference>
<gene>
    <name evidence="4" type="ORF">CEY00_Acc26506</name>
</gene>
<dbReference type="PANTHER" id="PTHR46050:SF3">
    <property type="entry name" value="TPR REPEAT-CONTAINING THIOREDOXIN TTL1"/>
    <property type="match status" value="1"/>
</dbReference>
<comment type="caution">
    <text evidence="4">The sequence shown here is derived from an EMBL/GenBank/DDBJ whole genome shotgun (WGS) entry which is preliminary data.</text>
</comment>
<name>A0A2R6PTN0_ACTCC</name>